<dbReference type="InterPro" id="IPR006204">
    <property type="entry name" value="GHMP_kinase_N_dom"/>
</dbReference>
<dbReference type="GO" id="GO:0005524">
    <property type="term" value="F:ATP binding"/>
    <property type="evidence" value="ECO:0007669"/>
    <property type="project" value="UniProtKB-UniRule"/>
</dbReference>
<evidence type="ECO:0000259" key="8">
    <source>
        <dbReference type="Pfam" id="PF08544"/>
    </source>
</evidence>
<evidence type="ECO:0000256" key="5">
    <source>
        <dbReference type="ARBA" id="ARBA00023144"/>
    </source>
</evidence>
<dbReference type="Pfam" id="PF10509">
    <property type="entry name" value="GalKase_gal_bdg"/>
    <property type="match status" value="1"/>
</dbReference>
<keyword evidence="10" id="KW-0808">Transferase</keyword>
<sequence>MKALLRERFSEIFPECHDLFLVRAPGRINLIGEHTDYNGLPVLPMAINREIILVAAPRDDAVVELHNTNPCFEPRAFTISSDIEPYQLGDWGNYAKAAVQALHRHFARDVSRLQGLRALVDGNVPMASGLASSSALVVAFALAFLNANNLSMEPQTLAELLAEGEQYVGTRGGGMDQAVCLMAQAGHALKIEFFPTRVEQIPIPPGYSFVVCHSMVEAPKTLSARRAYNVRAAESRLAAALLGKALSRKMQNRMVAIERLGDLYSTDLHLSEAEIDFLLQETFLKDNYTLGEIAYMLGASEDFVCRKYLSAFSPEEARTLDRLKLRSRSRHVLSEGRRVRQAAEALRVSEMNEFGKLMYESHESCATDYEVSIPELDALVAIARESGALGSRLTGAGFGGCTISLVENALVEGFVRLLERSHSRGGDRTEKGNLTFDDRIFVAKPMPAAMVLR</sequence>
<organism evidence="10 11">
    <name type="scientific">Candidatus Abyssobacteria bacterium SURF_17</name>
    <dbReference type="NCBI Taxonomy" id="2093361"/>
    <lineage>
        <taxon>Bacteria</taxon>
        <taxon>Pseudomonadati</taxon>
        <taxon>Candidatus Hydrogenedentota</taxon>
        <taxon>Candidatus Abyssobacteria</taxon>
    </lineage>
</organism>
<dbReference type="Proteomes" id="UP000285961">
    <property type="component" value="Unassembled WGS sequence"/>
</dbReference>
<dbReference type="InterPro" id="IPR014721">
    <property type="entry name" value="Ribsml_uS5_D2-typ_fold_subgr"/>
</dbReference>
<keyword evidence="3 10" id="KW-0418">Kinase</keyword>
<dbReference type="Gene3D" id="1.20.1440.340">
    <property type="match status" value="1"/>
</dbReference>
<dbReference type="Gene3D" id="3.30.230.10">
    <property type="match status" value="1"/>
</dbReference>
<dbReference type="InterPro" id="IPR019539">
    <property type="entry name" value="GalKase_N"/>
</dbReference>
<evidence type="ECO:0000313" key="11">
    <source>
        <dbReference type="Proteomes" id="UP000285961"/>
    </source>
</evidence>
<dbReference type="InterPro" id="IPR019741">
    <property type="entry name" value="Galactokinase_CS"/>
</dbReference>
<reference evidence="10 11" key="1">
    <citation type="journal article" date="2017" name="ISME J.">
        <title>Energy and carbon metabolisms in a deep terrestrial subsurface fluid microbial community.</title>
        <authorList>
            <person name="Momper L."/>
            <person name="Jungbluth S.P."/>
            <person name="Lee M.D."/>
            <person name="Amend J.P."/>
        </authorList>
    </citation>
    <scope>NUCLEOTIDE SEQUENCE [LARGE SCALE GENOMIC DNA]</scope>
    <source>
        <strain evidence="10">SURF_17</strain>
    </source>
</reference>
<proteinExistence type="inferred from homology"/>
<feature type="domain" description="GHMP kinase N-terminal" evidence="7">
    <location>
        <begin position="93"/>
        <end position="183"/>
    </location>
</feature>
<comment type="similarity">
    <text evidence="1">Belongs to the GHMP kinase family. GalK subfamily.</text>
</comment>
<dbReference type="PANTHER" id="PTHR10457">
    <property type="entry name" value="MEVALONATE KINASE/GALACTOKINASE"/>
    <property type="match status" value="1"/>
</dbReference>
<dbReference type="InterPro" id="IPR020568">
    <property type="entry name" value="Ribosomal_Su5_D2-typ_SF"/>
</dbReference>
<dbReference type="SUPFAM" id="SSF55060">
    <property type="entry name" value="GHMP Kinase, C-terminal domain"/>
    <property type="match status" value="1"/>
</dbReference>
<evidence type="ECO:0000256" key="6">
    <source>
        <dbReference type="NCBIfam" id="TIGR00131"/>
    </source>
</evidence>
<dbReference type="Pfam" id="PF00288">
    <property type="entry name" value="GHMP_kinases_N"/>
    <property type="match status" value="1"/>
</dbReference>
<dbReference type="GO" id="GO:0004335">
    <property type="term" value="F:galactokinase activity"/>
    <property type="evidence" value="ECO:0007669"/>
    <property type="project" value="UniProtKB-UniRule"/>
</dbReference>
<evidence type="ECO:0000256" key="2">
    <source>
        <dbReference type="ARBA" id="ARBA00022741"/>
    </source>
</evidence>
<accession>A0A419ESY9</accession>
<keyword evidence="2" id="KW-0547">Nucleotide-binding</keyword>
<feature type="domain" description="GHMP kinase C-terminal" evidence="8">
    <location>
        <begin position="342"/>
        <end position="408"/>
    </location>
</feature>
<feature type="domain" description="Galactokinase N-terminal" evidence="9">
    <location>
        <begin position="7"/>
        <end position="57"/>
    </location>
</feature>
<dbReference type="Gene3D" id="3.30.70.3170">
    <property type="match status" value="1"/>
</dbReference>
<evidence type="ECO:0000256" key="1">
    <source>
        <dbReference type="ARBA" id="ARBA00006566"/>
    </source>
</evidence>
<evidence type="ECO:0000259" key="7">
    <source>
        <dbReference type="Pfam" id="PF00288"/>
    </source>
</evidence>
<evidence type="ECO:0000256" key="3">
    <source>
        <dbReference type="ARBA" id="ARBA00022777"/>
    </source>
</evidence>
<keyword evidence="5" id="KW-0299">Galactose metabolism</keyword>
<dbReference type="InterPro" id="IPR013750">
    <property type="entry name" value="GHMP_kinase_C_dom"/>
</dbReference>
<dbReference type="SUPFAM" id="SSF54211">
    <property type="entry name" value="Ribosomal protein S5 domain 2-like"/>
    <property type="match status" value="1"/>
</dbReference>
<comment type="caution">
    <text evidence="10">The sequence shown here is derived from an EMBL/GenBank/DDBJ whole genome shotgun (WGS) entry which is preliminary data.</text>
</comment>
<dbReference type="EMBL" id="QZKI01000111">
    <property type="protein sequence ID" value="RJP66779.1"/>
    <property type="molecule type" value="Genomic_DNA"/>
</dbReference>
<evidence type="ECO:0000313" key="10">
    <source>
        <dbReference type="EMBL" id="RJP66779.1"/>
    </source>
</evidence>
<dbReference type="GO" id="GO:0006012">
    <property type="term" value="P:galactose metabolic process"/>
    <property type="evidence" value="ECO:0007669"/>
    <property type="project" value="UniProtKB-UniRule"/>
</dbReference>
<name>A0A419ESY9_9BACT</name>
<dbReference type="AlphaFoldDB" id="A0A419ESY9"/>
<dbReference type="PROSITE" id="PS00106">
    <property type="entry name" value="GALACTOKINASE"/>
    <property type="match status" value="1"/>
</dbReference>
<dbReference type="NCBIfam" id="TIGR00131">
    <property type="entry name" value="gal_kin"/>
    <property type="match status" value="1"/>
</dbReference>
<dbReference type="Pfam" id="PF08544">
    <property type="entry name" value="GHMP_kinases_C"/>
    <property type="match status" value="1"/>
</dbReference>
<keyword evidence="5" id="KW-0119">Carbohydrate metabolism</keyword>
<evidence type="ECO:0000259" key="9">
    <source>
        <dbReference type="Pfam" id="PF10509"/>
    </source>
</evidence>
<dbReference type="PRINTS" id="PR00473">
    <property type="entry name" value="GALCTOKINASE"/>
</dbReference>
<gene>
    <name evidence="10" type="primary">galK</name>
    <name evidence="10" type="ORF">C4532_15630</name>
</gene>
<dbReference type="PRINTS" id="PR00959">
    <property type="entry name" value="MEVGALKINASE"/>
</dbReference>
<dbReference type="InterPro" id="IPR006206">
    <property type="entry name" value="Mevalonate/galactokinase"/>
</dbReference>
<dbReference type="PIRSF" id="PIRSF000530">
    <property type="entry name" value="Galactokinase"/>
    <property type="match status" value="1"/>
</dbReference>
<dbReference type="GO" id="GO:0005829">
    <property type="term" value="C:cytosol"/>
    <property type="evidence" value="ECO:0007669"/>
    <property type="project" value="TreeGrafter"/>
</dbReference>
<dbReference type="InterPro" id="IPR036554">
    <property type="entry name" value="GHMP_kinase_C_sf"/>
</dbReference>
<keyword evidence="4" id="KW-0067">ATP-binding</keyword>
<evidence type="ECO:0000256" key="4">
    <source>
        <dbReference type="ARBA" id="ARBA00022840"/>
    </source>
</evidence>
<protein>
    <recommendedName>
        <fullName evidence="6">Galactokinase</fullName>
        <ecNumber evidence="6">2.7.1.6</ecNumber>
    </recommendedName>
</protein>
<dbReference type="PANTHER" id="PTHR10457:SF7">
    <property type="entry name" value="GALACTOKINASE-RELATED"/>
    <property type="match status" value="1"/>
</dbReference>
<dbReference type="InterPro" id="IPR000705">
    <property type="entry name" value="Galactokinase"/>
</dbReference>
<dbReference type="EC" id="2.7.1.6" evidence="6"/>